<keyword evidence="2" id="KW-1185">Reference proteome</keyword>
<dbReference type="PANTHER" id="PTHR48055">
    <property type="entry name" value="LEUCINE-RICH REPEAT RECEPTOR PROTEIN KINASE EMS1"/>
    <property type="match status" value="1"/>
</dbReference>
<proteinExistence type="predicted"/>
<organism evidence="1 2">
    <name type="scientific">Solanum verrucosum</name>
    <dbReference type="NCBI Taxonomy" id="315347"/>
    <lineage>
        <taxon>Eukaryota</taxon>
        <taxon>Viridiplantae</taxon>
        <taxon>Streptophyta</taxon>
        <taxon>Embryophyta</taxon>
        <taxon>Tracheophyta</taxon>
        <taxon>Spermatophyta</taxon>
        <taxon>Magnoliopsida</taxon>
        <taxon>eudicotyledons</taxon>
        <taxon>Gunneridae</taxon>
        <taxon>Pentapetalae</taxon>
        <taxon>asterids</taxon>
        <taxon>lamiids</taxon>
        <taxon>Solanales</taxon>
        <taxon>Solanaceae</taxon>
        <taxon>Solanoideae</taxon>
        <taxon>Solaneae</taxon>
        <taxon>Solanum</taxon>
    </lineage>
</organism>
<dbReference type="GO" id="GO:0016020">
    <property type="term" value="C:membrane"/>
    <property type="evidence" value="ECO:0007669"/>
    <property type="project" value="TreeGrafter"/>
</dbReference>
<sequence>MLMEVLTKRKPTDEEICNGNLDLREWITLSFSGSMMDVVDVNLFCEEEQVTYKSEICVASMIELGLDCTMEMAESRVTMKEVVKRLNKIKNAFLET</sequence>
<dbReference type="Proteomes" id="UP001234989">
    <property type="component" value="Chromosome 4"/>
</dbReference>
<dbReference type="EMBL" id="CP133615">
    <property type="protein sequence ID" value="WMV23737.1"/>
    <property type="molecule type" value="Genomic_DNA"/>
</dbReference>
<evidence type="ECO:0000313" key="1">
    <source>
        <dbReference type="EMBL" id="WMV23737.1"/>
    </source>
</evidence>
<evidence type="ECO:0000313" key="2">
    <source>
        <dbReference type="Proteomes" id="UP001234989"/>
    </source>
</evidence>
<dbReference type="AlphaFoldDB" id="A0AAF0TKI3"/>
<protein>
    <submittedName>
        <fullName evidence="1">Uncharacterized protein</fullName>
    </submittedName>
</protein>
<accession>A0AAF0TKI3</accession>
<gene>
    <name evidence="1" type="ORF">MTR67_017122</name>
</gene>
<dbReference type="PANTHER" id="PTHR48055:SF52">
    <property type="entry name" value="PROTEIN KINASE DOMAIN-CONTAINING PROTEIN"/>
    <property type="match status" value="1"/>
</dbReference>
<reference evidence="1" key="1">
    <citation type="submission" date="2023-08" db="EMBL/GenBank/DDBJ databases">
        <title>A de novo genome assembly of Solanum verrucosum Schlechtendal, a Mexican diploid species geographically isolated from the other diploid A-genome species in potato relatives.</title>
        <authorList>
            <person name="Hosaka K."/>
        </authorList>
    </citation>
    <scope>NUCLEOTIDE SEQUENCE</scope>
    <source>
        <tissue evidence="1">Young leaves</tissue>
    </source>
</reference>
<dbReference type="InterPro" id="IPR051564">
    <property type="entry name" value="LRR_receptor-like_kinase"/>
</dbReference>
<dbReference type="Gene3D" id="1.10.510.10">
    <property type="entry name" value="Transferase(Phosphotransferase) domain 1"/>
    <property type="match status" value="1"/>
</dbReference>
<name>A0AAF0TKI3_SOLVR</name>